<dbReference type="EMBL" id="KY684083">
    <property type="protein sequence ID" value="ARF08790.1"/>
    <property type="molecule type" value="Genomic_DNA"/>
</dbReference>
<proteinExistence type="predicted"/>
<gene>
    <name evidence="1" type="ORF">Catovirus_1_840</name>
</gene>
<protein>
    <submittedName>
        <fullName evidence="1">Uncharacterized protein</fullName>
    </submittedName>
</protein>
<sequence length="709" mass="84069">MNINLVQNAILEEIYRTNKQILKNMKKENEKTINIDYTLISTIINDTLVKHSANQQLNKNEISKIINDVLMSLNKSSNNEDVVDFKIEDLKNDITGYLNVSNIVDSVLSNKFDIKNLQKNNSPIYFNDEDYDYYNQPKDNLAEFKQTITNIISNNFLLTEINIFHFLKLIIEDTFGNAINYYIINKKGIRLDKDSIKFVYKGGNSLKSIFRKYLTEFPGIISDKIYDKYENVFNKTDADFQLCINVGLSDSDFSKVHKDMENITYLLLNRIRNIFLIFTNRFFSFYDQDEFIKNNVMNDALTSLNIKATNLPDNNTFKNIKLMNLRFKNYNVGQDFKDFNNINIADIYQDNTKQTDNYKFINDWKNYLNNPYRQDLMITKDNSGNKMVYVLNKIDSMNSTDNKLNFDVDLNKKLFTKSKSWEFYITYNDSIEFISDNKKEYVKFSLLRMKVNFSSLFTKNKKYGLINIPGELIDISIPDKKSSDFQKVFTIKNSIENYTFLGKYDNLKSHTFNYYSYSFYLFFEDLMSTIVKYSKILWEGIKYEKRMNRIYAMIIIDLFYNPTLTYDNRKNLIKTITDIIKNYKIINFKIINTNLQNYLTKYKNIAKNNDIPFINIMISYVCDMFNDNSFENKLANDKLFLDNYLEFFKNFNDMMILANDVNELHQNYKLMNNLGSLKNRLLTTNQLGGDNQFLNKYLKYKSKYLNLKK</sequence>
<accession>A0A1V0SAP1</accession>
<evidence type="ECO:0000313" key="1">
    <source>
        <dbReference type="EMBL" id="ARF08790.1"/>
    </source>
</evidence>
<reference evidence="1" key="1">
    <citation type="journal article" date="2017" name="Science">
        <title>Giant viruses with an expanded complement of translation system components.</title>
        <authorList>
            <person name="Schulz F."/>
            <person name="Yutin N."/>
            <person name="Ivanova N.N."/>
            <person name="Ortega D.R."/>
            <person name="Lee T.K."/>
            <person name="Vierheilig J."/>
            <person name="Daims H."/>
            <person name="Horn M."/>
            <person name="Wagner M."/>
            <person name="Jensen G.J."/>
            <person name="Kyrpides N.C."/>
            <person name="Koonin E.V."/>
            <person name="Woyke T."/>
        </authorList>
    </citation>
    <scope>NUCLEOTIDE SEQUENCE</scope>
    <source>
        <strain evidence="1">CTV1</strain>
    </source>
</reference>
<organism evidence="1">
    <name type="scientific">Catovirus CTV1</name>
    <dbReference type="NCBI Taxonomy" id="1977631"/>
    <lineage>
        <taxon>Viruses</taxon>
        <taxon>Varidnaviria</taxon>
        <taxon>Bamfordvirae</taxon>
        <taxon>Nucleocytoviricota</taxon>
        <taxon>Megaviricetes</taxon>
        <taxon>Imitervirales</taxon>
        <taxon>Mimiviridae</taxon>
        <taxon>Klosneuvirinae</taxon>
        <taxon>Catovirus</taxon>
    </lineage>
</organism>
<name>A0A1V0SAP1_9VIRU</name>